<evidence type="ECO:0000313" key="3">
    <source>
        <dbReference type="Proteomes" id="UP001165121"/>
    </source>
</evidence>
<organism evidence="2 3">
    <name type="scientific">Phytophthora fragariaefolia</name>
    <dbReference type="NCBI Taxonomy" id="1490495"/>
    <lineage>
        <taxon>Eukaryota</taxon>
        <taxon>Sar</taxon>
        <taxon>Stramenopiles</taxon>
        <taxon>Oomycota</taxon>
        <taxon>Peronosporomycetes</taxon>
        <taxon>Peronosporales</taxon>
        <taxon>Peronosporaceae</taxon>
        <taxon>Phytophthora</taxon>
    </lineage>
</organism>
<keyword evidence="1" id="KW-0732">Signal</keyword>
<accession>A0A9W6Y201</accession>
<proteinExistence type="predicted"/>
<comment type="caution">
    <text evidence="2">The sequence shown here is derived from an EMBL/GenBank/DDBJ whole genome shotgun (WGS) entry which is preliminary data.</text>
</comment>
<dbReference type="EMBL" id="BSXT01002663">
    <property type="protein sequence ID" value="GMF50231.1"/>
    <property type="molecule type" value="Genomic_DNA"/>
</dbReference>
<dbReference type="Proteomes" id="UP001165121">
    <property type="component" value="Unassembled WGS sequence"/>
</dbReference>
<keyword evidence="3" id="KW-1185">Reference proteome</keyword>
<protein>
    <submittedName>
        <fullName evidence="2">Unnamed protein product</fullName>
    </submittedName>
</protein>
<evidence type="ECO:0000256" key="1">
    <source>
        <dbReference type="SAM" id="SignalP"/>
    </source>
</evidence>
<name>A0A9W6Y201_9STRA</name>
<sequence length="109" mass="11229">MTTLKIHSSIIALLVVIRVATKDLAPTSVYEANLVLQLGRDGLVIPPALMPDLVAGAGAAMLQAACLVAQGDVPSLGLRARRAGVARLKAAGTRTGVCRTNFAQPLTSL</sequence>
<gene>
    <name evidence="2" type="ORF">Pfra01_002000000</name>
</gene>
<feature type="signal peptide" evidence="1">
    <location>
        <begin position="1"/>
        <end position="21"/>
    </location>
</feature>
<reference evidence="2" key="1">
    <citation type="submission" date="2023-04" db="EMBL/GenBank/DDBJ databases">
        <title>Phytophthora fragariaefolia NBRC 109709.</title>
        <authorList>
            <person name="Ichikawa N."/>
            <person name="Sato H."/>
            <person name="Tonouchi N."/>
        </authorList>
    </citation>
    <scope>NUCLEOTIDE SEQUENCE</scope>
    <source>
        <strain evidence="2">NBRC 109709</strain>
    </source>
</reference>
<dbReference type="AlphaFoldDB" id="A0A9W6Y201"/>
<feature type="chain" id="PRO_5040908096" evidence="1">
    <location>
        <begin position="22"/>
        <end position="109"/>
    </location>
</feature>
<evidence type="ECO:0000313" key="2">
    <source>
        <dbReference type="EMBL" id="GMF50231.1"/>
    </source>
</evidence>